<dbReference type="RefSeq" id="WP_190561581.1">
    <property type="nucleotide sequence ID" value="NZ_JACJQU010000008.1"/>
</dbReference>
<sequence length="274" mass="31565">MTLLVSWIGIDSRKVASIYIAADSRISWANLANFDHGRKVFAFNKYPDILGYCGDVMFPSIVLGQIVEMADNGLLFKENYKCKQKFEAIKEKLIQIFHKYPHHINGITQDSLQIIHASRESDNCTNFFCHLIEWKRDKGWSGKKLIFPEKSDTLAILGSGAVEFNKNYERYIQGPNKSTSRNVFHCFCDTLFNSKDINCGGAPQLVGIYSKPESTAKKFGIIKDKKRYLFGSQIDDLINFNNIEWRNDLFELCDGNTMKKFEKAQKQPNQLKRY</sequence>
<proteinExistence type="predicted"/>
<evidence type="ECO:0000313" key="1">
    <source>
        <dbReference type="EMBL" id="MBD2294820.1"/>
    </source>
</evidence>
<gene>
    <name evidence="1" type="ORF">H6G06_15345</name>
</gene>
<comment type="caution">
    <text evidence="1">The sequence shown here is derived from an EMBL/GenBank/DDBJ whole genome shotgun (WGS) entry which is preliminary data.</text>
</comment>
<evidence type="ECO:0000313" key="2">
    <source>
        <dbReference type="Proteomes" id="UP000662185"/>
    </source>
</evidence>
<accession>A0A926WIM6</accession>
<organism evidence="1 2">
    <name type="scientific">Anabaena sphaerica FACHB-251</name>
    <dbReference type="NCBI Taxonomy" id="2692883"/>
    <lineage>
        <taxon>Bacteria</taxon>
        <taxon>Bacillati</taxon>
        <taxon>Cyanobacteriota</taxon>
        <taxon>Cyanophyceae</taxon>
        <taxon>Nostocales</taxon>
        <taxon>Nostocaceae</taxon>
        <taxon>Anabaena</taxon>
    </lineage>
</organism>
<dbReference type="Proteomes" id="UP000662185">
    <property type="component" value="Unassembled WGS sequence"/>
</dbReference>
<protein>
    <submittedName>
        <fullName evidence="1">Uncharacterized protein</fullName>
    </submittedName>
</protein>
<dbReference type="AlphaFoldDB" id="A0A926WIM6"/>
<keyword evidence="2" id="KW-1185">Reference proteome</keyword>
<name>A0A926WIM6_9NOST</name>
<dbReference type="EMBL" id="JACJQU010000008">
    <property type="protein sequence ID" value="MBD2294820.1"/>
    <property type="molecule type" value="Genomic_DNA"/>
</dbReference>
<reference evidence="2" key="1">
    <citation type="journal article" date="2020" name="ISME J.">
        <title>Comparative genomics reveals insights into cyanobacterial evolution and habitat adaptation.</title>
        <authorList>
            <person name="Chen M.Y."/>
            <person name="Teng W.K."/>
            <person name="Zhao L."/>
            <person name="Hu C.X."/>
            <person name="Zhou Y.K."/>
            <person name="Han B.P."/>
            <person name="Song L.R."/>
            <person name="Shu W.S."/>
        </authorList>
    </citation>
    <scope>NUCLEOTIDE SEQUENCE [LARGE SCALE GENOMIC DNA]</scope>
    <source>
        <strain evidence="2">FACHB-251</strain>
    </source>
</reference>